<comment type="subcellular location">
    <subcellularLocation>
        <location evidence="1 7">Cell membrane</location>
        <topology evidence="1 7">Multi-pass membrane protein</topology>
    </subcellularLocation>
</comment>
<dbReference type="PROSITE" id="PS50928">
    <property type="entry name" value="ABC_TM1"/>
    <property type="match status" value="1"/>
</dbReference>
<keyword evidence="12" id="KW-1185">Reference proteome</keyword>
<feature type="transmembrane region" description="Helical" evidence="7">
    <location>
        <begin position="188"/>
        <end position="211"/>
    </location>
</feature>
<dbReference type="PATRIC" id="fig|54915.3.peg.4418"/>
<evidence type="ECO:0000313" key="10">
    <source>
        <dbReference type="EMBL" id="KNB69398.1"/>
    </source>
</evidence>
<dbReference type="InterPro" id="IPR000515">
    <property type="entry name" value="MetI-like"/>
</dbReference>
<evidence type="ECO:0000256" key="6">
    <source>
        <dbReference type="ARBA" id="ARBA00023136"/>
    </source>
</evidence>
<dbReference type="InterPro" id="IPR035906">
    <property type="entry name" value="MetI-like_sf"/>
</dbReference>
<evidence type="ECO:0000256" key="7">
    <source>
        <dbReference type="RuleBase" id="RU363032"/>
    </source>
</evidence>
<feature type="domain" description="ABC transmembrane type-1" evidence="8">
    <location>
        <begin position="19"/>
        <end position="207"/>
    </location>
</feature>
<reference evidence="9 12" key="3">
    <citation type="submission" date="2019-06" db="EMBL/GenBank/DDBJ databases">
        <title>Whole genome shotgun sequence of Brevibacillus reuszeri NBRC 15719.</title>
        <authorList>
            <person name="Hosoyama A."/>
            <person name="Uohara A."/>
            <person name="Ohji S."/>
            <person name="Ichikawa N."/>
        </authorList>
    </citation>
    <scope>NUCLEOTIDE SEQUENCE [LARGE SCALE GENOMIC DNA]</scope>
    <source>
        <strain evidence="9 12">NBRC 15719</strain>
    </source>
</reference>
<feature type="transmembrane region" description="Helical" evidence="7">
    <location>
        <begin position="148"/>
        <end position="168"/>
    </location>
</feature>
<dbReference type="PANTHER" id="PTHR30614:SF35">
    <property type="entry name" value="ABC TRANSPORTER PERMEASE PROTEIN"/>
    <property type="match status" value="1"/>
</dbReference>
<dbReference type="Pfam" id="PF00528">
    <property type="entry name" value="BPD_transp_1"/>
    <property type="match status" value="1"/>
</dbReference>
<reference evidence="10" key="2">
    <citation type="submission" date="2015-07" db="EMBL/GenBank/DDBJ databases">
        <title>MeaNS - Measles Nucleotide Surveillance Program.</title>
        <authorList>
            <person name="Tran T."/>
            <person name="Druce J."/>
        </authorList>
    </citation>
    <scope>NUCLEOTIDE SEQUENCE</scope>
    <source>
        <strain evidence="10">DSM 9887</strain>
    </source>
</reference>
<keyword evidence="5 7" id="KW-1133">Transmembrane helix</keyword>
<evidence type="ECO:0000256" key="1">
    <source>
        <dbReference type="ARBA" id="ARBA00004651"/>
    </source>
</evidence>
<protein>
    <submittedName>
        <fullName evidence="9 10">ABC transporter permease</fullName>
    </submittedName>
</protein>
<dbReference type="NCBIfam" id="TIGR01726">
    <property type="entry name" value="HEQRo_perm_3TM"/>
    <property type="match status" value="1"/>
</dbReference>
<evidence type="ECO:0000313" key="9">
    <source>
        <dbReference type="EMBL" id="GED70823.1"/>
    </source>
</evidence>
<evidence type="ECO:0000313" key="11">
    <source>
        <dbReference type="Proteomes" id="UP000036834"/>
    </source>
</evidence>
<dbReference type="SUPFAM" id="SSF161098">
    <property type="entry name" value="MetI-like"/>
    <property type="match status" value="1"/>
</dbReference>
<accession>A0A0K9YKY2</accession>
<feature type="transmembrane region" description="Helical" evidence="7">
    <location>
        <begin position="12"/>
        <end position="42"/>
    </location>
</feature>
<dbReference type="GO" id="GO:0043190">
    <property type="term" value="C:ATP-binding cassette (ABC) transporter complex"/>
    <property type="evidence" value="ECO:0007669"/>
    <property type="project" value="InterPro"/>
</dbReference>
<proteinExistence type="inferred from homology"/>
<evidence type="ECO:0000256" key="4">
    <source>
        <dbReference type="ARBA" id="ARBA00022692"/>
    </source>
</evidence>
<comment type="caution">
    <text evidence="10">The sequence shown here is derived from an EMBL/GenBank/DDBJ whole genome shotgun (WGS) entry which is preliminary data.</text>
</comment>
<evidence type="ECO:0000259" key="8">
    <source>
        <dbReference type="PROSITE" id="PS50928"/>
    </source>
</evidence>
<dbReference type="Proteomes" id="UP000036834">
    <property type="component" value="Unassembled WGS sequence"/>
</dbReference>
<reference evidence="11" key="1">
    <citation type="submission" date="2015-07" db="EMBL/GenBank/DDBJ databases">
        <title>Genome sequencing project for genomic taxonomy and phylogenomics of Bacillus-like bacteria.</title>
        <authorList>
            <person name="Liu B."/>
            <person name="Wang J."/>
            <person name="Zhu Y."/>
            <person name="Liu G."/>
            <person name="Chen Q."/>
            <person name="Chen Z."/>
            <person name="Lan J."/>
            <person name="Che J."/>
            <person name="Ge C."/>
            <person name="Shi H."/>
            <person name="Pan Z."/>
            <person name="Liu X."/>
        </authorList>
    </citation>
    <scope>NUCLEOTIDE SEQUENCE [LARGE SCALE GENOMIC DNA]</scope>
    <source>
        <strain evidence="11">DSM 9887</strain>
    </source>
</reference>
<keyword evidence="3" id="KW-1003">Cell membrane</keyword>
<dbReference type="GO" id="GO:0006865">
    <property type="term" value="P:amino acid transport"/>
    <property type="evidence" value="ECO:0007669"/>
    <property type="project" value="TreeGrafter"/>
</dbReference>
<dbReference type="Proteomes" id="UP000319578">
    <property type="component" value="Unassembled WGS sequence"/>
</dbReference>
<dbReference type="CDD" id="cd06261">
    <property type="entry name" value="TM_PBP2"/>
    <property type="match status" value="1"/>
</dbReference>
<keyword evidence="4 7" id="KW-0812">Transmembrane</keyword>
<evidence type="ECO:0000256" key="3">
    <source>
        <dbReference type="ARBA" id="ARBA00022475"/>
    </source>
</evidence>
<dbReference type="Gene3D" id="1.10.3720.10">
    <property type="entry name" value="MetI-like"/>
    <property type="match status" value="1"/>
</dbReference>
<dbReference type="EMBL" id="LGIQ01000011">
    <property type="protein sequence ID" value="KNB69398.1"/>
    <property type="molecule type" value="Genomic_DNA"/>
</dbReference>
<sequence length="217" mass="23903">MNLVFHDIIPYIPLLISGLGTSLLITVICMLAGTVLGLFVALAKSSKITPLRYFGNTYIEIFRNTPLIVQLYLLYFGMGQLGLDISPLWSALIGITINNAAYTAEIFRAGLSSVPKGLYEAGSALGMNANQTFRHVILPPAFRTAFPALTNQLVLLFLFSSVASIISLEELTYQVMNIETQTSRTLEITLIATVLYYGCSSIFVYLSNALARKVFKW</sequence>
<evidence type="ECO:0000256" key="5">
    <source>
        <dbReference type="ARBA" id="ARBA00022989"/>
    </source>
</evidence>
<dbReference type="GO" id="GO:0022857">
    <property type="term" value="F:transmembrane transporter activity"/>
    <property type="evidence" value="ECO:0007669"/>
    <property type="project" value="InterPro"/>
</dbReference>
<name>A0A0K9YKY2_9BACL</name>
<dbReference type="InterPro" id="IPR010065">
    <property type="entry name" value="AA_ABC_transptr_permease_3TM"/>
</dbReference>
<evidence type="ECO:0000313" key="12">
    <source>
        <dbReference type="Proteomes" id="UP000319578"/>
    </source>
</evidence>
<dbReference type="EMBL" id="BJON01000018">
    <property type="protein sequence ID" value="GED70823.1"/>
    <property type="molecule type" value="Genomic_DNA"/>
</dbReference>
<dbReference type="InterPro" id="IPR043429">
    <property type="entry name" value="ArtM/GltK/GlnP/TcyL/YhdX-like"/>
</dbReference>
<dbReference type="OrthoDB" id="9805999at2"/>
<dbReference type="AlphaFoldDB" id="A0A0K9YKY2"/>
<gene>
    <name evidence="10" type="ORF">ADS79_26240</name>
    <name evidence="9" type="ORF">BRE01_45250</name>
</gene>
<dbReference type="PANTHER" id="PTHR30614">
    <property type="entry name" value="MEMBRANE COMPONENT OF AMINO ACID ABC TRANSPORTER"/>
    <property type="match status" value="1"/>
</dbReference>
<comment type="similarity">
    <text evidence="7">Belongs to the binding-protein-dependent transport system permease family.</text>
</comment>
<dbReference type="RefSeq" id="WP_049741405.1">
    <property type="nucleotide sequence ID" value="NZ_BJON01000018.1"/>
</dbReference>
<evidence type="ECO:0000256" key="2">
    <source>
        <dbReference type="ARBA" id="ARBA00022448"/>
    </source>
</evidence>
<keyword evidence="6 7" id="KW-0472">Membrane</keyword>
<keyword evidence="2 7" id="KW-0813">Transport</keyword>
<dbReference type="STRING" id="54915.ADS79_26240"/>
<organism evidence="10 11">
    <name type="scientific">Brevibacillus reuszeri</name>
    <dbReference type="NCBI Taxonomy" id="54915"/>
    <lineage>
        <taxon>Bacteria</taxon>
        <taxon>Bacillati</taxon>
        <taxon>Bacillota</taxon>
        <taxon>Bacilli</taxon>
        <taxon>Bacillales</taxon>
        <taxon>Paenibacillaceae</taxon>
        <taxon>Brevibacillus</taxon>
    </lineage>
</organism>